<dbReference type="Gene3D" id="2.60.40.630">
    <property type="entry name" value="STAT transcription factor, DNA-binding domain"/>
    <property type="match status" value="1"/>
</dbReference>
<evidence type="ECO:0000259" key="8">
    <source>
        <dbReference type="Pfam" id="PF01017"/>
    </source>
</evidence>
<feature type="coiled-coil region" evidence="7">
    <location>
        <begin position="12"/>
        <end position="42"/>
    </location>
</feature>
<dbReference type="RefSeq" id="XP_008304389.1">
    <property type="nucleotide sequence ID" value="XM_008306167.1"/>
</dbReference>
<dbReference type="GO" id="GO:0003700">
    <property type="term" value="F:DNA-binding transcription factor activity"/>
    <property type="evidence" value="ECO:0007669"/>
    <property type="project" value="InterPro"/>
</dbReference>
<dbReference type="PANTHER" id="PTHR11801">
    <property type="entry name" value="SIGNAL TRANSDUCER AND ACTIVATOR OF TRANSCRIPTION"/>
    <property type="match status" value="1"/>
</dbReference>
<keyword evidence="6" id="KW-0539">Nucleus</keyword>
<organism evidence="9 10">
    <name type="scientific">Stegastes partitus</name>
    <name type="common">bicolor damselfish</name>
    <dbReference type="NCBI Taxonomy" id="144197"/>
    <lineage>
        <taxon>Eukaryota</taxon>
        <taxon>Metazoa</taxon>
        <taxon>Chordata</taxon>
        <taxon>Craniata</taxon>
        <taxon>Vertebrata</taxon>
        <taxon>Euteleostomi</taxon>
        <taxon>Actinopterygii</taxon>
        <taxon>Neopterygii</taxon>
        <taxon>Teleostei</taxon>
        <taxon>Neoteleostei</taxon>
        <taxon>Acanthomorphata</taxon>
        <taxon>Ovalentaria</taxon>
        <taxon>Pomacentridae</taxon>
        <taxon>Stegastes</taxon>
    </lineage>
</organism>
<evidence type="ECO:0000256" key="4">
    <source>
        <dbReference type="ARBA" id="ARBA00023125"/>
    </source>
</evidence>
<keyword evidence="9" id="KW-1185">Reference proteome</keyword>
<name>A0A9Y4U3W5_9TELE</name>
<evidence type="ECO:0000256" key="7">
    <source>
        <dbReference type="SAM" id="Coils"/>
    </source>
</evidence>
<dbReference type="Proteomes" id="UP000694891">
    <property type="component" value="Unplaced"/>
</dbReference>
<comment type="subcellular location">
    <subcellularLocation>
        <location evidence="1">Nucleus</location>
    </subcellularLocation>
</comment>
<dbReference type="AlphaFoldDB" id="A0A9Y4U3W5"/>
<dbReference type="InterPro" id="IPR015988">
    <property type="entry name" value="STAT_TF_CC"/>
</dbReference>
<dbReference type="GO" id="GO:0007165">
    <property type="term" value="P:signal transduction"/>
    <property type="evidence" value="ECO:0007669"/>
    <property type="project" value="InterPro"/>
</dbReference>
<dbReference type="GO" id="GO:0005634">
    <property type="term" value="C:nucleus"/>
    <property type="evidence" value="ECO:0007669"/>
    <property type="project" value="UniProtKB-SubCell"/>
</dbReference>
<dbReference type="Gene3D" id="1.20.1050.20">
    <property type="entry name" value="STAT transcription factor, all-alpha domain"/>
    <property type="match status" value="1"/>
</dbReference>
<dbReference type="SUPFAM" id="SSF47655">
    <property type="entry name" value="STAT"/>
    <property type="match status" value="1"/>
</dbReference>
<keyword evidence="4" id="KW-0238">DNA-binding</keyword>
<dbReference type="InterPro" id="IPR001217">
    <property type="entry name" value="STAT"/>
</dbReference>
<keyword evidence="3" id="KW-0805">Transcription regulation</keyword>
<protein>
    <submittedName>
        <fullName evidence="10">Signal transducer and activator of transcription 1-like</fullName>
    </submittedName>
</protein>
<dbReference type="GeneID" id="103375866"/>
<accession>A0A9Y4U3W5</accession>
<proteinExistence type="predicted"/>
<keyword evidence="5" id="KW-0804">Transcription</keyword>
<evidence type="ECO:0000313" key="9">
    <source>
        <dbReference type="Proteomes" id="UP000694891"/>
    </source>
</evidence>
<reference evidence="10" key="1">
    <citation type="submission" date="2025-08" db="UniProtKB">
        <authorList>
            <consortium name="RefSeq"/>
        </authorList>
    </citation>
    <scope>IDENTIFICATION</scope>
</reference>
<dbReference type="InterPro" id="IPR013800">
    <property type="entry name" value="STAT_TF_alpha"/>
</dbReference>
<evidence type="ECO:0000256" key="3">
    <source>
        <dbReference type="ARBA" id="ARBA00023015"/>
    </source>
</evidence>
<evidence type="ECO:0000256" key="2">
    <source>
        <dbReference type="ARBA" id="ARBA00022999"/>
    </source>
</evidence>
<evidence type="ECO:0000256" key="1">
    <source>
        <dbReference type="ARBA" id="ARBA00004123"/>
    </source>
</evidence>
<feature type="domain" description="STAT transcription factor all-alpha" evidence="8">
    <location>
        <begin position="10"/>
        <end position="158"/>
    </location>
</feature>
<evidence type="ECO:0000256" key="6">
    <source>
        <dbReference type="ARBA" id="ARBA00023242"/>
    </source>
</evidence>
<sequence length="212" mass="24202">MEQTSRELDTKVSGLKQQFLELKKEIKTLEDLNEKLDLIQKTWQSRVRQHNELAQSCAAVKEDCLQRADIITHTQQIVLQHLSSILTQASEVVATLTDVELPKWKHRQQMACIGSPLDTCLDHLQKWFTTVAEVIVGIREQLQKLQDQNNKYNCTNAHSLAPTIMKIEEFALPLLTKLLTNALVVETQPVMQNSPQRPLILKTGVGFRVTLR</sequence>
<evidence type="ECO:0000313" key="10">
    <source>
        <dbReference type="RefSeq" id="XP_008304389.1"/>
    </source>
</evidence>
<dbReference type="InterPro" id="IPR012345">
    <property type="entry name" value="STAT_TF_DNA-bd_N"/>
</dbReference>
<dbReference type="Pfam" id="PF01017">
    <property type="entry name" value="STAT_alpha"/>
    <property type="match status" value="1"/>
</dbReference>
<evidence type="ECO:0000256" key="5">
    <source>
        <dbReference type="ARBA" id="ARBA00023163"/>
    </source>
</evidence>
<gene>
    <name evidence="10" type="primary">LOC103375866</name>
</gene>
<dbReference type="GO" id="GO:0003677">
    <property type="term" value="F:DNA binding"/>
    <property type="evidence" value="ECO:0007669"/>
    <property type="project" value="UniProtKB-KW"/>
</dbReference>
<keyword evidence="7" id="KW-0175">Coiled coil</keyword>
<keyword evidence="2" id="KW-0727">SH2 domain</keyword>